<reference evidence="1" key="1">
    <citation type="submission" date="2014-11" db="EMBL/GenBank/DDBJ databases">
        <authorList>
            <person name="Amaro Gonzalez C."/>
        </authorList>
    </citation>
    <scope>NUCLEOTIDE SEQUENCE</scope>
</reference>
<proteinExistence type="predicted"/>
<evidence type="ECO:0000313" key="1">
    <source>
        <dbReference type="EMBL" id="JAH68315.1"/>
    </source>
</evidence>
<name>A0A0E9UT03_ANGAN</name>
<dbReference type="EMBL" id="GBXM01040262">
    <property type="protein sequence ID" value="JAH68315.1"/>
    <property type="molecule type" value="Transcribed_RNA"/>
</dbReference>
<sequence length="77" mass="8732">MSQLYNSESPLWRIVWPGAKRLGKFTAWTDTQCIAPQASPPLHAHQIICYALGKKTDKSWQMAPHQNGCWKICTCCV</sequence>
<accession>A0A0E9UT03</accession>
<dbReference type="AlphaFoldDB" id="A0A0E9UT03"/>
<protein>
    <submittedName>
        <fullName evidence="1">Uncharacterized protein</fullName>
    </submittedName>
</protein>
<reference evidence="1" key="2">
    <citation type="journal article" date="2015" name="Fish Shellfish Immunol.">
        <title>Early steps in the European eel (Anguilla anguilla)-Vibrio vulnificus interaction in the gills: Role of the RtxA13 toxin.</title>
        <authorList>
            <person name="Callol A."/>
            <person name="Pajuelo D."/>
            <person name="Ebbesson L."/>
            <person name="Teles M."/>
            <person name="MacKenzie S."/>
            <person name="Amaro C."/>
        </authorList>
    </citation>
    <scope>NUCLEOTIDE SEQUENCE</scope>
</reference>
<organism evidence="1">
    <name type="scientific">Anguilla anguilla</name>
    <name type="common">European freshwater eel</name>
    <name type="synonym">Muraena anguilla</name>
    <dbReference type="NCBI Taxonomy" id="7936"/>
    <lineage>
        <taxon>Eukaryota</taxon>
        <taxon>Metazoa</taxon>
        <taxon>Chordata</taxon>
        <taxon>Craniata</taxon>
        <taxon>Vertebrata</taxon>
        <taxon>Euteleostomi</taxon>
        <taxon>Actinopterygii</taxon>
        <taxon>Neopterygii</taxon>
        <taxon>Teleostei</taxon>
        <taxon>Anguilliformes</taxon>
        <taxon>Anguillidae</taxon>
        <taxon>Anguilla</taxon>
    </lineage>
</organism>